<sequence>MKILMICTEKLPVPPVRGGAIQTYIAGIAPELSLQHDITILGITDPSLPNSERLGRIQFERVPGKQFDLYAENVAGFLQGKHYDLIHVFNRPRLIGPVRQMAPRSRIVLSMHNDMFTPDKISPEDAQTAINEVERIVTVSDYVGNAIAALYPSAQPKLRTIYSGVDLGRYAKTSEANAIRHQLRSEHGISDKKVILFVGRLSPKKGADILVRSMQQVAQRHSDAALVIVGGKWYSDNEISDYVAYVRALAARSPVPVVTTGYVAADQVHHWFHAGDLFVCASQWEEPLARVHYEAMAAELPIVTTARGGNPEVISLGQNGLLIETPEDPNAFGEKISMLLSDTGKMRMMGQQGRKLAEQRFGFSRVIREILEVWR</sequence>
<dbReference type="CDD" id="cd03801">
    <property type="entry name" value="GT4_PimA-like"/>
    <property type="match status" value="1"/>
</dbReference>
<dbReference type="Gene3D" id="3.40.50.2000">
    <property type="entry name" value="Glycogen Phosphorylase B"/>
    <property type="match status" value="2"/>
</dbReference>
<comment type="caution">
    <text evidence="3">The sequence shown here is derived from an EMBL/GenBank/DDBJ whole genome shotgun (WGS) entry which is preliminary data.</text>
</comment>
<proteinExistence type="predicted"/>
<gene>
    <name evidence="3" type="ORF">ACFSOY_01785</name>
</gene>
<keyword evidence="3" id="KW-0328">Glycosyltransferase</keyword>
<feature type="domain" description="Glycosyl transferase family 1" evidence="1">
    <location>
        <begin position="182"/>
        <end position="355"/>
    </location>
</feature>
<accession>A0ABW4ZTG2</accession>
<dbReference type="EMBL" id="JBHUIO010000002">
    <property type="protein sequence ID" value="MFD2168748.1"/>
    <property type="molecule type" value="Genomic_DNA"/>
</dbReference>
<dbReference type="PANTHER" id="PTHR12526:SF638">
    <property type="entry name" value="SPORE COAT PROTEIN SA"/>
    <property type="match status" value="1"/>
</dbReference>
<name>A0ABW4ZTG2_9BACL</name>
<evidence type="ECO:0000313" key="3">
    <source>
        <dbReference type="EMBL" id="MFD2168748.1"/>
    </source>
</evidence>
<dbReference type="Proteomes" id="UP001597343">
    <property type="component" value="Unassembled WGS sequence"/>
</dbReference>
<keyword evidence="3" id="KW-0808">Transferase</keyword>
<protein>
    <submittedName>
        <fullName evidence="3">Glycosyltransferase family 4 protein</fullName>
        <ecNumber evidence="3">2.4.-.-</ecNumber>
    </submittedName>
</protein>
<dbReference type="SUPFAM" id="SSF53756">
    <property type="entry name" value="UDP-Glycosyltransferase/glycogen phosphorylase"/>
    <property type="match status" value="1"/>
</dbReference>
<evidence type="ECO:0000259" key="2">
    <source>
        <dbReference type="Pfam" id="PF13439"/>
    </source>
</evidence>
<dbReference type="Pfam" id="PF13439">
    <property type="entry name" value="Glyco_transf_4"/>
    <property type="match status" value="1"/>
</dbReference>
<feature type="domain" description="Glycosyltransferase subfamily 4-like N-terminal" evidence="2">
    <location>
        <begin position="22"/>
        <end position="169"/>
    </location>
</feature>
<dbReference type="InterPro" id="IPR001296">
    <property type="entry name" value="Glyco_trans_1"/>
</dbReference>
<reference evidence="4" key="1">
    <citation type="journal article" date="2019" name="Int. J. Syst. Evol. Microbiol.">
        <title>The Global Catalogue of Microorganisms (GCM) 10K type strain sequencing project: providing services to taxonomists for standard genome sequencing and annotation.</title>
        <authorList>
            <consortium name="The Broad Institute Genomics Platform"/>
            <consortium name="The Broad Institute Genome Sequencing Center for Infectious Disease"/>
            <person name="Wu L."/>
            <person name="Ma J."/>
        </authorList>
    </citation>
    <scope>NUCLEOTIDE SEQUENCE [LARGE SCALE GENOMIC DNA]</scope>
    <source>
        <strain evidence="4">CGMCC 1.13574</strain>
    </source>
</reference>
<keyword evidence="4" id="KW-1185">Reference proteome</keyword>
<dbReference type="EC" id="2.4.-.-" evidence="3"/>
<evidence type="ECO:0000259" key="1">
    <source>
        <dbReference type="Pfam" id="PF00534"/>
    </source>
</evidence>
<dbReference type="Pfam" id="PF00534">
    <property type="entry name" value="Glycos_transf_1"/>
    <property type="match status" value="1"/>
</dbReference>
<dbReference type="PANTHER" id="PTHR12526">
    <property type="entry name" value="GLYCOSYLTRANSFERASE"/>
    <property type="match status" value="1"/>
</dbReference>
<dbReference type="InterPro" id="IPR028098">
    <property type="entry name" value="Glyco_trans_4-like_N"/>
</dbReference>
<dbReference type="GO" id="GO:0016757">
    <property type="term" value="F:glycosyltransferase activity"/>
    <property type="evidence" value="ECO:0007669"/>
    <property type="project" value="UniProtKB-KW"/>
</dbReference>
<organism evidence="3 4">
    <name type="scientific">Tumebacillus lipolyticus</name>
    <dbReference type="NCBI Taxonomy" id="1280370"/>
    <lineage>
        <taxon>Bacteria</taxon>
        <taxon>Bacillati</taxon>
        <taxon>Bacillota</taxon>
        <taxon>Bacilli</taxon>
        <taxon>Bacillales</taxon>
        <taxon>Alicyclobacillaceae</taxon>
        <taxon>Tumebacillus</taxon>
    </lineage>
</organism>
<evidence type="ECO:0000313" key="4">
    <source>
        <dbReference type="Proteomes" id="UP001597343"/>
    </source>
</evidence>
<dbReference type="RefSeq" id="WP_386043739.1">
    <property type="nucleotide sequence ID" value="NZ_JBHUIO010000002.1"/>
</dbReference>